<comment type="caution">
    <text evidence="2">The sequence shown here is derived from an EMBL/GenBank/DDBJ whole genome shotgun (WGS) entry which is preliminary data.</text>
</comment>
<dbReference type="InterPro" id="IPR004860">
    <property type="entry name" value="LAGLIDADG_dom"/>
</dbReference>
<reference evidence="2" key="1">
    <citation type="journal article" date="2015" name="Nature">
        <title>Complex archaea that bridge the gap between prokaryotes and eukaryotes.</title>
        <authorList>
            <person name="Spang A."/>
            <person name="Saw J.H."/>
            <person name="Jorgensen S.L."/>
            <person name="Zaremba-Niedzwiedzka K."/>
            <person name="Martijn J."/>
            <person name="Lind A.E."/>
            <person name="van Eijk R."/>
            <person name="Schleper C."/>
            <person name="Guy L."/>
            <person name="Ettema T.J."/>
        </authorList>
    </citation>
    <scope>NUCLEOTIDE SEQUENCE</scope>
</reference>
<dbReference type="GO" id="GO:0004519">
    <property type="term" value="F:endonuclease activity"/>
    <property type="evidence" value="ECO:0007669"/>
    <property type="project" value="InterPro"/>
</dbReference>
<dbReference type="AlphaFoldDB" id="A0A0F9CI79"/>
<accession>A0A0F9CI79</accession>
<evidence type="ECO:0000259" key="1">
    <source>
        <dbReference type="PROSITE" id="PS50819"/>
    </source>
</evidence>
<dbReference type="EMBL" id="LAZR01046522">
    <property type="protein sequence ID" value="KKK96356.1"/>
    <property type="molecule type" value="Genomic_DNA"/>
</dbReference>
<feature type="non-terminal residue" evidence="2">
    <location>
        <position position="446"/>
    </location>
</feature>
<dbReference type="PRINTS" id="PR00379">
    <property type="entry name" value="INTEIN"/>
</dbReference>
<dbReference type="Gene3D" id="3.10.28.10">
    <property type="entry name" value="Homing endonucleases"/>
    <property type="match status" value="1"/>
</dbReference>
<dbReference type="InterPro" id="IPR006142">
    <property type="entry name" value="INTEIN"/>
</dbReference>
<feature type="non-terminal residue" evidence="2">
    <location>
        <position position="1"/>
    </location>
</feature>
<dbReference type="SUPFAM" id="SSF55608">
    <property type="entry name" value="Homing endonucleases"/>
    <property type="match status" value="1"/>
</dbReference>
<dbReference type="InterPro" id="IPR027434">
    <property type="entry name" value="Homing_endonucl"/>
</dbReference>
<evidence type="ECO:0000313" key="2">
    <source>
        <dbReference type="EMBL" id="KKK96356.1"/>
    </source>
</evidence>
<sequence length="446" mass="49606">RERYPRGSEAWNVQPLAAIRKRCGDRPSTSMRPIVPYVGVVQFASSAVPLDPYLVGLLIGDGCFRGGGVSISTGDNEILESIKSVLPDDVELHKRNGFDYALAFVGRARSVVGGAFINPIIETIAAFGLRGLKSYQKFVPKEYLWNDLNVRLGILQGLMDADGSVSKVGEIEFSTTSLQLAEDVEFLVMSFGGKIKRKERRTFYYYKNEKRLGRISYRLWVRLPHVELFRLSRKLERCKRPVSTSDHNVLWSIEPAGKAECTCIAVEGDGTYVTENFIVTHNTWCGSRESAYHLTGLYPDWWEGRVFDHPTVGWTGSITNETSRDVVQEALLGLSNFASKDHSGSGAIPGEHILNITKRQAGVPNVADQIFVRHKSGGISQCSLKTYQQEDTTWTGKSVDFVWPDEGPPKPIYSEMQSRIMVADSGEGGIIYMSYTPIKGMTEVTG</sequence>
<dbReference type="Pfam" id="PF03237">
    <property type="entry name" value="Terminase_6N"/>
    <property type="match status" value="1"/>
</dbReference>
<organism evidence="2">
    <name type="scientific">marine sediment metagenome</name>
    <dbReference type="NCBI Taxonomy" id="412755"/>
    <lineage>
        <taxon>unclassified sequences</taxon>
        <taxon>metagenomes</taxon>
        <taxon>ecological metagenomes</taxon>
    </lineage>
</organism>
<proteinExistence type="predicted"/>
<gene>
    <name evidence="2" type="ORF">LCGC14_2663580</name>
</gene>
<feature type="domain" description="DOD-type homing endonuclease" evidence="1">
    <location>
        <begin position="54"/>
        <end position="193"/>
    </location>
</feature>
<dbReference type="PROSITE" id="PS50819">
    <property type="entry name" value="INTEIN_ENDONUCLEASE"/>
    <property type="match status" value="1"/>
</dbReference>
<name>A0A0F9CI79_9ZZZZ</name>
<dbReference type="Pfam" id="PF14528">
    <property type="entry name" value="LAGLIDADG_3"/>
    <property type="match status" value="1"/>
</dbReference>
<dbReference type="InterPro" id="IPR004042">
    <property type="entry name" value="Intein_endonuc_central"/>
</dbReference>
<dbReference type="GO" id="GO:0016539">
    <property type="term" value="P:intein-mediated protein splicing"/>
    <property type="evidence" value="ECO:0007669"/>
    <property type="project" value="InterPro"/>
</dbReference>
<protein>
    <recommendedName>
        <fullName evidence="1">DOD-type homing endonuclease domain-containing protein</fullName>
    </recommendedName>
</protein>